<protein>
    <submittedName>
        <fullName evidence="2">Probable pseudouridine-5'-phosphatase isoform X1</fullName>
    </submittedName>
</protein>
<dbReference type="Gene3D" id="1.10.150.240">
    <property type="entry name" value="Putative phosphatase, domain 2"/>
    <property type="match status" value="1"/>
</dbReference>
<name>A0ABM1M8J0_NICVS</name>
<dbReference type="InterPro" id="IPR036412">
    <property type="entry name" value="HAD-like_sf"/>
</dbReference>
<organism evidence="1 2">
    <name type="scientific">Nicrophorus vespilloides</name>
    <name type="common">Boreal carrion beetle</name>
    <dbReference type="NCBI Taxonomy" id="110193"/>
    <lineage>
        <taxon>Eukaryota</taxon>
        <taxon>Metazoa</taxon>
        <taxon>Ecdysozoa</taxon>
        <taxon>Arthropoda</taxon>
        <taxon>Hexapoda</taxon>
        <taxon>Insecta</taxon>
        <taxon>Pterygota</taxon>
        <taxon>Neoptera</taxon>
        <taxon>Endopterygota</taxon>
        <taxon>Coleoptera</taxon>
        <taxon>Polyphaga</taxon>
        <taxon>Staphyliniformia</taxon>
        <taxon>Silphidae</taxon>
        <taxon>Nicrophorinae</taxon>
        <taxon>Nicrophorus</taxon>
    </lineage>
</organism>
<gene>
    <name evidence="2" type="primary">LOC108558486</name>
</gene>
<dbReference type="Proteomes" id="UP000695000">
    <property type="component" value="Unplaced"/>
</dbReference>
<dbReference type="InterPro" id="IPR023214">
    <property type="entry name" value="HAD_sf"/>
</dbReference>
<evidence type="ECO:0000313" key="2">
    <source>
        <dbReference type="RefSeq" id="XP_017770890.1"/>
    </source>
</evidence>
<dbReference type="RefSeq" id="XP_017770890.1">
    <property type="nucleotide sequence ID" value="XM_017915401.1"/>
</dbReference>
<dbReference type="Pfam" id="PF13419">
    <property type="entry name" value="HAD_2"/>
    <property type="match status" value="1"/>
</dbReference>
<dbReference type="SUPFAM" id="SSF56784">
    <property type="entry name" value="HAD-like"/>
    <property type="match status" value="1"/>
</dbReference>
<reference evidence="2" key="1">
    <citation type="submission" date="2025-08" db="UniProtKB">
        <authorList>
            <consortium name="RefSeq"/>
        </authorList>
    </citation>
    <scope>IDENTIFICATION</scope>
    <source>
        <tissue evidence="2">Whole Larva</tissue>
    </source>
</reference>
<dbReference type="PANTHER" id="PTHR18901">
    <property type="entry name" value="2-DEOXYGLUCOSE-6-PHOSPHATE PHOSPHATASE 2"/>
    <property type="match status" value="1"/>
</dbReference>
<dbReference type="Gene3D" id="3.40.50.1000">
    <property type="entry name" value="HAD superfamily/HAD-like"/>
    <property type="match status" value="1"/>
</dbReference>
<evidence type="ECO:0000313" key="1">
    <source>
        <dbReference type="Proteomes" id="UP000695000"/>
    </source>
</evidence>
<dbReference type="InterPro" id="IPR006439">
    <property type="entry name" value="HAD-SF_hydro_IA"/>
</dbReference>
<dbReference type="InterPro" id="IPR023198">
    <property type="entry name" value="PGP-like_dom2"/>
</dbReference>
<accession>A0ABM1M8J0</accession>
<dbReference type="NCBIfam" id="TIGR01509">
    <property type="entry name" value="HAD-SF-IA-v3"/>
    <property type="match status" value="1"/>
</dbReference>
<keyword evidence="1" id="KW-1185">Reference proteome</keyword>
<dbReference type="InterPro" id="IPR041492">
    <property type="entry name" value="HAD_2"/>
</dbReference>
<dbReference type="SFLD" id="SFLDS00003">
    <property type="entry name" value="Haloacid_Dehalogenase"/>
    <property type="match status" value="1"/>
</dbReference>
<dbReference type="GeneID" id="108558486"/>
<proteinExistence type="predicted"/>
<dbReference type="PANTHER" id="PTHR18901:SF38">
    <property type="entry name" value="PSEUDOURIDINE-5'-PHOSPHATASE"/>
    <property type="match status" value="1"/>
</dbReference>
<dbReference type="SFLD" id="SFLDG01129">
    <property type="entry name" value="C1.5:_HAD__Beta-PGM__Phosphata"/>
    <property type="match status" value="1"/>
</dbReference>
<sequence length="236" mass="25919">MSRVTNNAKAGFKKVSHVIFDMDGLLLDTEGVYKKIIGGIAASFGKKYSPELRSKLLGRQEIDTSKLAVKELALPINWEQFFEMFRTESNKLLTNCPLLPGAEQLVKHLHKNNIPIAVATSSCKESFDLKTQNHKHFFNLFHHTVTGGSDPEVGSGKPSPDIFLVCASRFPDKPKPYDCLVLEDAPNGVTAAVSAGMQCVMVPDKETSPEKCQHATLILPSLTDLKPELFGLPAIK</sequence>